<keyword evidence="1" id="KW-0472">Membrane</keyword>
<name>I4EN21_9BACT</name>
<keyword evidence="1" id="KW-0812">Transmembrane</keyword>
<evidence type="ECO:0000313" key="3">
    <source>
        <dbReference type="Proteomes" id="UP000004221"/>
    </source>
</evidence>
<evidence type="ECO:0000256" key="1">
    <source>
        <dbReference type="SAM" id="Phobius"/>
    </source>
</evidence>
<reference evidence="2 3" key="1">
    <citation type="journal article" date="2012" name="ISME J.">
        <title>Nitrification expanded: discovery, physiology and genomics of a nitrite-oxidizing bacterium from the phylum Chloroflexi.</title>
        <authorList>
            <person name="Sorokin D.Y."/>
            <person name="Lucker S."/>
            <person name="Vejmelkova D."/>
            <person name="Kostrikina N.A."/>
            <person name="Kleerebezem R."/>
            <person name="Rijpstra W.I."/>
            <person name="Damste J.S."/>
            <person name="Le Paslier D."/>
            <person name="Muyzer G."/>
            <person name="Wagner M."/>
            <person name="van Loosdrecht M.C."/>
            <person name="Daims H."/>
        </authorList>
    </citation>
    <scope>NUCLEOTIDE SEQUENCE [LARGE SCALE GENOMIC DNA]</scope>
    <source>
        <strain evidence="3">none</strain>
    </source>
</reference>
<gene>
    <name evidence="2" type="ORF">NITHO_7150001</name>
</gene>
<accession>I4EN21</accession>
<protein>
    <submittedName>
        <fullName evidence="2">Uncharacterized protein</fullName>
    </submittedName>
</protein>
<feature type="transmembrane region" description="Helical" evidence="1">
    <location>
        <begin position="21"/>
        <end position="43"/>
    </location>
</feature>
<sequence length="76" mass="9105">MMSRFVTSYKFRAYLVEWPKNYIICFFLFFAVLPINTILWNMFTYSVILKTKKKIRGLSFKISCDSTTHNLISYTL</sequence>
<evidence type="ECO:0000313" key="2">
    <source>
        <dbReference type="EMBL" id="CCF86084.1"/>
    </source>
</evidence>
<organism evidence="2 3">
    <name type="scientific">Nitrolancea hollandica Lb</name>
    <dbReference type="NCBI Taxonomy" id="1129897"/>
    <lineage>
        <taxon>Bacteria</taxon>
        <taxon>Pseudomonadati</taxon>
        <taxon>Thermomicrobiota</taxon>
        <taxon>Thermomicrobia</taxon>
        <taxon>Sphaerobacterales</taxon>
        <taxon>Sphaerobacterineae</taxon>
        <taxon>Sphaerobacteraceae</taxon>
        <taxon>Nitrolancea</taxon>
    </lineage>
</organism>
<dbReference type="AlphaFoldDB" id="I4EN21"/>
<comment type="caution">
    <text evidence="2">The sequence shown here is derived from an EMBL/GenBank/DDBJ whole genome shotgun (WGS) entry which is preliminary data.</text>
</comment>
<dbReference type="Proteomes" id="UP000004221">
    <property type="component" value="Unassembled WGS sequence"/>
</dbReference>
<proteinExistence type="predicted"/>
<dbReference type="EMBL" id="CAGS01000685">
    <property type="protein sequence ID" value="CCF86084.1"/>
    <property type="molecule type" value="Genomic_DNA"/>
</dbReference>
<keyword evidence="1" id="KW-1133">Transmembrane helix</keyword>
<keyword evidence="3" id="KW-1185">Reference proteome</keyword>